<accession>A0A0F9UUQ8</accession>
<comment type="caution">
    <text evidence="1">The sequence shown here is derived from an EMBL/GenBank/DDBJ whole genome shotgun (WGS) entry which is preliminary data.</text>
</comment>
<evidence type="ECO:0000313" key="1">
    <source>
        <dbReference type="EMBL" id="KKN91237.1"/>
    </source>
</evidence>
<gene>
    <name evidence="1" type="ORF">LCGC14_0221050</name>
</gene>
<dbReference type="AlphaFoldDB" id="A0A0F9UUQ8"/>
<sequence length="56" mass="6527">MILWIDEFGEAHVANDLDDGMIDAINNSEAVFYRFDTDTKKYQYHNGTNWITIKEG</sequence>
<organism evidence="1">
    <name type="scientific">marine sediment metagenome</name>
    <dbReference type="NCBI Taxonomy" id="412755"/>
    <lineage>
        <taxon>unclassified sequences</taxon>
        <taxon>metagenomes</taxon>
        <taxon>ecological metagenomes</taxon>
    </lineage>
</organism>
<reference evidence="1" key="1">
    <citation type="journal article" date="2015" name="Nature">
        <title>Complex archaea that bridge the gap between prokaryotes and eukaryotes.</title>
        <authorList>
            <person name="Spang A."/>
            <person name="Saw J.H."/>
            <person name="Jorgensen S.L."/>
            <person name="Zaremba-Niedzwiedzka K."/>
            <person name="Martijn J."/>
            <person name="Lind A.E."/>
            <person name="van Eijk R."/>
            <person name="Schleper C."/>
            <person name="Guy L."/>
            <person name="Ettema T.J."/>
        </authorList>
    </citation>
    <scope>NUCLEOTIDE SEQUENCE</scope>
</reference>
<name>A0A0F9UUQ8_9ZZZZ</name>
<protein>
    <submittedName>
        <fullName evidence="1">Uncharacterized protein</fullName>
    </submittedName>
</protein>
<dbReference type="EMBL" id="LAZR01000105">
    <property type="protein sequence ID" value="KKN91237.1"/>
    <property type="molecule type" value="Genomic_DNA"/>
</dbReference>
<proteinExistence type="predicted"/>